<name>D2ZT09_NEIM2</name>
<comment type="caution">
    <text evidence="1">The sequence shown here is derived from an EMBL/GenBank/DDBJ whole genome shotgun (WGS) entry which is preliminary data.</text>
</comment>
<dbReference type="EMBL" id="ACDX02000001">
    <property type="protein sequence ID" value="EFC89942.1"/>
    <property type="molecule type" value="Genomic_DNA"/>
</dbReference>
<proteinExistence type="predicted"/>
<dbReference type="Proteomes" id="UP000003344">
    <property type="component" value="Unassembled WGS sequence"/>
</dbReference>
<gene>
    <name evidence="1" type="ORF">NEIMUCOT_03742</name>
</gene>
<accession>D2ZT09</accession>
<sequence length="121" mass="13875">MACHVSRQTPKGRLNGGRRYLLKQRGLKNDTTKTNQKPVCQTYRRFGWRVYRMAAACYRICAYRQYNNRIFETGYRRFFCVPAQARAKAGQQVQTQPMLGRDGGLRRSTGSGIPGGIGYFL</sequence>
<reference evidence="1 2" key="1">
    <citation type="submission" date="2009-10" db="EMBL/GenBank/DDBJ databases">
        <authorList>
            <person name="Weinstock G."/>
            <person name="Sodergren E."/>
            <person name="Clifton S."/>
            <person name="Fulton L."/>
            <person name="Fulton B."/>
            <person name="Courtney L."/>
            <person name="Fronick C."/>
            <person name="Harrison M."/>
            <person name="Strong C."/>
            <person name="Farmer C."/>
            <person name="Delahaunty K."/>
            <person name="Markovic C."/>
            <person name="Hall O."/>
            <person name="Minx P."/>
            <person name="Tomlinson C."/>
            <person name="Mitreva M."/>
            <person name="Nelson J."/>
            <person name="Hou S."/>
            <person name="Wollam A."/>
            <person name="Pepin K.H."/>
            <person name="Johnson M."/>
            <person name="Bhonagiri V."/>
            <person name="Nash W.E."/>
            <person name="Warren W."/>
            <person name="Chinwalla A."/>
            <person name="Mardis E.R."/>
            <person name="Wilson R.K."/>
        </authorList>
    </citation>
    <scope>NUCLEOTIDE SEQUENCE [LARGE SCALE GENOMIC DNA]</scope>
    <source>
        <strain evidence="2">ATCC 25996 / DSM 4631 / NCTC 10774 / M26</strain>
    </source>
</reference>
<evidence type="ECO:0000313" key="1">
    <source>
        <dbReference type="EMBL" id="EFC89942.1"/>
    </source>
</evidence>
<dbReference type="AlphaFoldDB" id="D2ZT09"/>
<dbReference type="STRING" id="546266.NEIMUCOT_03742"/>
<protein>
    <submittedName>
        <fullName evidence="1">Uncharacterized protein</fullName>
    </submittedName>
</protein>
<evidence type="ECO:0000313" key="2">
    <source>
        <dbReference type="Proteomes" id="UP000003344"/>
    </source>
</evidence>
<organism evidence="1 2">
    <name type="scientific">Neisseria mucosa (strain ATCC 25996 / DSM 4631 / NCTC 10774 / M26)</name>
    <dbReference type="NCBI Taxonomy" id="546266"/>
    <lineage>
        <taxon>Bacteria</taxon>
        <taxon>Pseudomonadati</taxon>
        <taxon>Pseudomonadota</taxon>
        <taxon>Betaproteobacteria</taxon>
        <taxon>Neisseriales</taxon>
        <taxon>Neisseriaceae</taxon>
        <taxon>Neisseria</taxon>
    </lineage>
</organism>